<evidence type="ECO:0000313" key="4">
    <source>
        <dbReference type="Proteomes" id="UP000002415"/>
    </source>
</evidence>
<reference evidence="3 4" key="2">
    <citation type="journal article" date="2009" name="Proc. Natl. Acad. Sci. U.S.A.">
        <title>On the chimeric nature, thermophilic origin, and phylogenetic placement of the Thermotogales.</title>
        <authorList>
            <person name="Zhaxybayeva O."/>
            <person name="Swithers K.S."/>
            <person name="Lapierre P."/>
            <person name="Fournier G.P."/>
            <person name="Bickhart D.M."/>
            <person name="DeBoy R.T."/>
            <person name="Nelson K.E."/>
            <person name="Nesbo C.L."/>
            <person name="Doolittle W.F."/>
            <person name="Gogarten J.P."/>
            <person name="Noll K.M."/>
        </authorList>
    </citation>
    <scope>NUCLEOTIDE SEQUENCE [LARGE SCALE GENOMIC DNA]</scope>
    <source>
        <strain evidence="4">ATCC 35602 / DSM 5306 / Rt17-B1</strain>
    </source>
</reference>
<dbReference type="CDD" id="cd18808">
    <property type="entry name" value="SF1_C_Upf1"/>
    <property type="match status" value="1"/>
</dbReference>
<dbReference type="InterPro" id="IPR041679">
    <property type="entry name" value="DNA2/NAM7-like_C"/>
</dbReference>
<dbReference type="Pfam" id="PF08373">
    <property type="entry name" value="RAP"/>
    <property type="match status" value="1"/>
</dbReference>
<organism evidence="3 4">
    <name type="scientific">Fervidobacterium nodosum (strain ATCC 35602 / DSM 5306 / Rt17-B1)</name>
    <dbReference type="NCBI Taxonomy" id="381764"/>
    <lineage>
        <taxon>Bacteria</taxon>
        <taxon>Thermotogati</taxon>
        <taxon>Thermotogota</taxon>
        <taxon>Thermotogae</taxon>
        <taxon>Thermotogales</taxon>
        <taxon>Fervidobacteriaceae</taxon>
        <taxon>Fervidobacterium</taxon>
    </lineage>
</organism>
<dbReference type="InterPro" id="IPR047187">
    <property type="entry name" value="SF1_C_Upf1"/>
</dbReference>
<dbReference type="PANTHER" id="PTHR10887:SF495">
    <property type="entry name" value="HELICASE SENATAXIN ISOFORM X1-RELATED"/>
    <property type="match status" value="1"/>
</dbReference>
<dbReference type="GO" id="GO:0004386">
    <property type="term" value="F:helicase activity"/>
    <property type="evidence" value="ECO:0007669"/>
    <property type="project" value="InterPro"/>
</dbReference>
<gene>
    <name evidence="3" type="ordered locus">Fnod_1356</name>
</gene>
<dbReference type="eggNOG" id="COG1112">
    <property type="taxonomic scope" value="Bacteria"/>
</dbReference>
<dbReference type="RefSeq" id="WP_011994511.1">
    <property type="nucleotide sequence ID" value="NC_009718.1"/>
</dbReference>
<dbReference type="InterPro" id="IPR027417">
    <property type="entry name" value="P-loop_NTPase"/>
</dbReference>
<protein>
    <submittedName>
        <fullName evidence="3">RAP domain protein</fullName>
    </submittedName>
</protein>
<feature type="coiled-coil region" evidence="1">
    <location>
        <begin position="439"/>
        <end position="466"/>
    </location>
</feature>
<dbReference type="Proteomes" id="UP000002415">
    <property type="component" value="Chromosome"/>
</dbReference>
<keyword evidence="4" id="KW-1185">Reference proteome</keyword>
<dbReference type="EMBL" id="CP000771">
    <property type="protein sequence ID" value="ABS61203.1"/>
    <property type="molecule type" value="Genomic_DNA"/>
</dbReference>
<dbReference type="InterPro" id="IPR045055">
    <property type="entry name" value="DNA2/NAM7-like"/>
</dbReference>
<dbReference type="STRING" id="381764.Fnod_1356"/>
<proteinExistence type="predicted"/>
<accession>A7HMS0</accession>
<dbReference type="PROSITE" id="PS51286">
    <property type="entry name" value="RAP"/>
    <property type="match status" value="1"/>
</dbReference>
<evidence type="ECO:0000313" key="3">
    <source>
        <dbReference type="EMBL" id="ABS61203.1"/>
    </source>
</evidence>
<keyword evidence="1" id="KW-0175">Coiled coil</keyword>
<dbReference type="eggNOG" id="COG0507">
    <property type="taxonomic scope" value="Bacteria"/>
</dbReference>
<dbReference type="AlphaFoldDB" id="A7HMS0"/>
<dbReference type="Pfam" id="PF13087">
    <property type="entry name" value="AAA_12"/>
    <property type="match status" value="1"/>
</dbReference>
<feature type="domain" description="RAP" evidence="2">
    <location>
        <begin position="1045"/>
        <end position="1103"/>
    </location>
</feature>
<dbReference type="InterPro" id="IPR041677">
    <property type="entry name" value="DNA2/NAM7_AAA_11"/>
</dbReference>
<reference evidence="3 4" key="1">
    <citation type="submission" date="2007-07" db="EMBL/GenBank/DDBJ databases">
        <title>Complete sequence of Fervidobacterium nodosum Rt17-B1.</title>
        <authorList>
            <consortium name="US DOE Joint Genome Institute"/>
            <person name="Copeland A."/>
            <person name="Lucas S."/>
            <person name="Lapidus A."/>
            <person name="Barry K."/>
            <person name="Glavina del Rio T."/>
            <person name="Dalin E."/>
            <person name="Tice H."/>
            <person name="Pitluck S."/>
            <person name="Saunders E."/>
            <person name="Brettin T."/>
            <person name="Bruce D."/>
            <person name="Detter J.C."/>
            <person name="Han C."/>
            <person name="Schmutz J."/>
            <person name="Larimer F."/>
            <person name="Land M."/>
            <person name="Hauser L."/>
            <person name="Kyrpides N."/>
            <person name="Mikhailova N."/>
            <person name="Nelson K."/>
            <person name="Gogarten J.P."/>
            <person name="Noll K."/>
            <person name="Richardson P."/>
        </authorList>
    </citation>
    <scope>NUCLEOTIDE SEQUENCE [LARGE SCALE GENOMIC DNA]</scope>
    <source>
        <strain evidence="4">ATCC 35602 / DSM 5306 / Rt17-B1</strain>
    </source>
</reference>
<dbReference type="SMART" id="SM00952">
    <property type="entry name" value="RAP"/>
    <property type="match status" value="1"/>
</dbReference>
<dbReference type="Pfam" id="PF13086">
    <property type="entry name" value="AAA_11"/>
    <property type="match status" value="2"/>
</dbReference>
<dbReference type="SUPFAM" id="SSF52540">
    <property type="entry name" value="P-loop containing nucleoside triphosphate hydrolases"/>
    <property type="match status" value="1"/>
</dbReference>
<dbReference type="Gene3D" id="3.40.50.300">
    <property type="entry name" value="P-loop containing nucleotide triphosphate hydrolases"/>
    <property type="match status" value="3"/>
</dbReference>
<evidence type="ECO:0000256" key="1">
    <source>
        <dbReference type="SAM" id="Coils"/>
    </source>
</evidence>
<sequence>MEQAKNETIINYIAYLRDISRKIGTKTDFAKIFTNALKRRGMGSYVIPISNSQEFKVVSEDTVDIRRNSRLYEALLKIYPTLEKYSDKKLFLGVGGVFGQRKYAGPFLVAECEIEAYKGSGFSLYIDVSSSVLNYDLISKLLDKKRVVADDEEEYVDPELEKEIEAISDIEDKLSVISGISELLEFGQKAFKLLQDSLNDFKDIFDVSKTCLINLPENDTLHSKDFEDHEWIDRLDFLYKSSKILFLNEGYLFMAQVPNEISTYQSLSRLIDEVRKNESFENRVLEKLLNGSFFSDIQRTEYEPEEFENISTVIEKLMPIPLSPAQVRALQNAFSHDMSYIQGPPGTGKSHTISAMVLAAILTGRKVLVVSQKPPAVKVVKEKVEGVLKNNDSNLKILPLIYFDKQTKADLKDSLKSLLNEYSNPYYLESRIKTIRTKKQEIENQLQSKITDLNRIQNEYEESLRKQKHFINLSNELQKMKDKFRYAYNYDLSKEVLANVSDDNLKKISKLSVLARKLDNISENRVTILYKINLGKVVMKISPVKLSGRVILNILKRRIFHQFLQDIINVGSLNLSIRRTTIKDPAFLQEEISRIKKELWDLKRHYIVLENQVRILEGIRTSREQIEYFSKLLSYKKPTLIKEYQSYIDWEKILEVFPVWISEIRNLTEILPVKANMFDLVVVDEASQVNLAEIIPAFYRGKKICIVGDHKQLNLNATGLDFLISKNLDRLTWEKYRPNNLTYQEARAKQLTVTTSSILDFIMQDERALALPRTMLDEHFRSLPALAKFNNEKFYEGKLKIMTETPEKISLTCFFPIKVNGRRQSDKTVIEEAEKVIEIITELIKYRKCKDFELHHLVPKDFTIGVVSFIRNQVELIKDLIYETFDPDTTGKHDIITGTPEELQGHERDIMILSLALDESSSRSSTFYENKNRFNVATSRAKYVTFVVYSSVPDNFALTRAYFSNFGFEPNVFGSTEQQKFTSPIVWKLDLMAMESEFEKIVFKYLNEYIQGRKEVSELKIFNQVKSCGKRLDFVVYNPRNGHYVAVEVDGVHHFVEDGRNYSESHIERMEMLRRAGWKIINTPYYKWYNHGWLDENSEILKREIERIYKELDKSLGIRID</sequence>
<dbReference type="InterPro" id="IPR013584">
    <property type="entry name" value="RAP"/>
</dbReference>
<name>A7HMS0_FERNB</name>
<dbReference type="KEGG" id="fno:Fnod_1356"/>
<dbReference type="PANTHER" id="PTHR10887">
    <property type="entry name" value="DNA2/NAM7 HELICASE FAMILY"/>
    <property type="match status" value="1"/>
</dbReference>
<dbReference type="HOGENOM" id="CLU_285098_0_0_0"/>
<evidence type="ECO:0000259" key="2">
    <source>
        <dbReference type="PROSITE" id="PS51286"/>
    </source>
</evidence>